<feature type="transmembrane region" description="Helical" evidence="1">
    <location>
        <begin position="49"/>
        <end position="66"/>
    </location>
</feature>
<dbReference type="AlphaFoldDB" id="A0A2C5ZER6"/>
<name>A0A2C5ZER6_9HYPO</name>
<sequence>MADIYPSRTRLRRKFHYPDSDSEPAALDDQEQESLIAHLSTANASQNMLYRNALTVLVALAALPFLPLLFSRLSILALSSLAATAYLLLRLPLTRTGLGPLDHFASKDNAAPSCISSKSPPLGPLATYLPYLNLLLSGLVVLMSITSISTLEEWYPVVLTCLPAAMYAVTIAAKVTMAKVDPDKELSPLQYQYTGA</sequence>
<keyword evidence="1" id="KW-0812">Transmembrane</keyword>
<feature type="transmembrane region" description="Helical" evidence="1">
    <location>
        <begin position="154"/>
        <end position="173"/>
    </location>
</feature>
<keyword evidence="1" id="KW-0472">Membrane</keyword>
<reference evidence="2 3" key="1">
    <citation type="submission" date="2017-06" db="EMBL/GenBank/DDBJ databases">
        <title>Ant-infecting Ophiocordyceps genomes reveal a high diversity of potential behavioral manipulation genes and a possible major role for enterotoxins.</title>
        <authorList>
            <person name="De Bekker C."/>
            <person name="Evans H.C."/>
            <person name="Brachmann A."/>
            <person name="Hughes D.P."/>
        </authorList>
    </citation>
    <scope>NUCLEOTIDE SEQUENCE [LARGE SCALE GENOMIC DNA]</scope>
    <source>
        <strain evidence="2 3">1348a</strain>
    </source>
</reference>
<keyword evidence="3" id="KW-1185">Reference proteome</keyword>
<feature type="transmembrane region" description="Helical" evidence="1">
    <location>
        <begin position="128"/>
        <end position="148"/>
    </location>
</feature>
<keyword evidence="1" id="KW-1133">Transmembrane helix</keyword>
<dbReference type="Proteomes" id="UP000224854">
    <property type="component" value="Unassembled WGS sequence"/>
</dbReference>
<evidence type="ECO:0000313" key="3">
    <source>
        <dbReference type="Proteomes" id="UP000224854"/>
    </source>
</evidence>
<organism evidence="2 3">
    <name type="scientific">Ophiocordyceps australis</name>
    <dbReference type="NCBI Taxonomy" id="1399860"/>
    <lineage>
        <taxon>Eukaryota</taxon>
        <taxon>Fungi</taxon>
        <taxon>Dikarya</taxon>
        <taxon>Ascomycota</taxon>
        <taxon>Pezizomycotina</taxon>
        <taxon>Sordariomycetes</taxon>
        <taxon>Hypocreomycetidae</taxon>
        <taxon>Hypocreales</taxon>
        <taxon>Ophiocordycipitaceae</taxon>
        <taxon>Ophiocordyceps</taxon>
    </lineage>
</organism>
<dbReference type="OrthoDB" id="3358048at2759"/>
<evidence type="ECO:0000256" key="1">
    <source>
        <dbReference type="SAM" id="Phobius"/>
    </source>
</evidence>
<protein>
    <recommendedName>
        <fullName evidence="4">PRA1 family protein</fullName>
    </recommendedName>
</protein>
<gene>
    <name evidence="2" type="ORF">CDD82_3162</name>
</gene>
<evidence type="ECO:0000313" key="2">
    <source>
        <dbReference type="EMBL" id="PHH78212.1"/>
    </source>
</evidence>
<proteinExistence type="predicted"/>
<evidence type="ECO:0008006" key="4">
    <source>
        <dbReference type="Google" id="ProtNLM"/>
    </source>
</evidence>
<accession>A0A2C5ZER6</accession>
<dbReference type="EMBL" id="NJEU01000233">
    <property type="protein sequence ID" value="PHH78212.1"/>
    <property type="molecule type" value="Genomic_DNA"/>
</dbReference>
<comment type="caution">
    <text evidence="2">The sequence shown here is derived from an EMBL/GenBank/DDBJ whole genome shotgun (WGS) entry which is preliminary data.</text>
</comment>